<evidence type="ECO:0000313" key="3">
    <source>
        <dbReference type="Proteomes" id="UP001568698"/>
    </source>
</evidence>
<organism evidence="2 3">
    <name type="scientific">Pseudodesulfovibrio karagichevae</name>
    <dbReference type="NCBI Taxonomy" id="3239305"/>
    <lineage>
        <taxon>Bacteria</taxon>
        <taxon>Pseudomonadati</taxon>
        <taxon>Thermodesulfobacteriota</taxon>
        <taxon>Desulfovibrionia</taxon>
        <taxon>Desulfovibrionales</taxon>
        <taxon>Desulfovibrionaceae</taxon>
    </lineage>
</organism>
<comment type="caution">
    <text evidence="2">The sequence shown here is derived from an EMBL/GenBank/DDBJ whole genome shotgun (WGS) entry which is preliminary data.</text>
</comment>
<evidence type="ECO:0000256" key="1">
    <source>
        <dbReference type="SAM" id="SignalP"/>
    </source>
</evidence>
<keyword evidence="1" id="KW-0732">Signal</keyword>
<accession>A0ABV4K3Y0</accession>
<protein>
    <recommendedName>
        <fullName evidence="4">DUF1795 domain-containing protein</fullName>
    </recommendedName>
</protein>
<sequence length="202" mass="22610">MRSLFFLVAFLAMIVFSAPAWASLPYYNADMGYTIWLPKGWSEAPPDSLVAFGRTCGAWPAQNVTSERRAGYMDPGRGRTCSLLVEVKPGRTMRAADISNFNRFLVLSLARSIREGVRLPGDPVTVLKDATYFQDKRTLRIETEVAQNGVTVLSLAYIVYTRKGMLTFTAFVDPADREARRAVDEAVLSVYLDERLRPASDR</sequence>
<feature type="chain" id="PRO_5047537631" description="DUF1795 domain-containing protein" evidence="1">
    <location>
        <begin position="23"/>
        <end position="202"/>
    </location>
</feature>
<proteinExistence type="predicted"/>
<gene>
    <name evidence="2" type="ORF">AB6M95_12905</name>
</gene>
<keyword evidence="3" id="KW-1185">Reference proteome</keyword>
<dbReference type="RefSeq" id="WP_371387170.1">
    <property type="nucleotide sequence ID" value="NZ_JBGLYH010000038.1"/>
</dbReference>
<feature type="signal peptide" evidence="1">
    <location>
        <begin position="1"/>
        <end position="22"/>
    </location>
</feature>
<evidence type="ECO:0000313" key="2">
    <source>
        <dbReference type="EMBL" id="MEZ7197657.1"/>
    </source>
</evidence>
<dbReference type="Proteomes" id="UP001568698">
    <property type="component" value="Unassembled WGS sequence"/>
</dbReference>
<reference evidence="2 3" key="1">
    <citation type="submission" date="2024-08" db="EMBL/GenBank/DDBJ databases">
        <title>Sulfate-reducing bacteria isolated from formation water of the oil field in Kazakhstan and description of Pseudodesulfovibrio sp.</title>
        <authorList>
            <person name="Bidzhieva S.K."/>
            <person name="Tourova T.P."/>
            <person name="Grouzdev D.S."/>
            <person name="Beletsky A.V."/>
            <person name="Sokolova D.S."/>
            <person name="Samigullina S.R."/>
            <person name="Poltaraus A.B."/>
            <person name="Avtukh A.N."/>
            <person name="Tereshina V.M."/>
            <person name="Zhaparov N.S."/>
            <person name="Mardanov A.V."/>
            <person name="Nazina T.N."/>
        </authorList>
    </citation>
    <scope>NUCLEOTIDE SEQUENCE [LARGE SCALE GENOMIC DNA]</scope>
    <source>
        <strain evidence="2 3">9FUS</strain>
    </source>
</reference>
<name>A0ABV4K3Y0_9BACT</name>
<evidence type="ECO:0008006" key="4">
    <source>
        <dbReference type="Google" id="ProtNLM"/>
    </source>
</evidence>
<dbReference type="EMBL" id="JBGLYH010000038">
    <property type="protein sequence ID" value="MEZ7197657.1"/>
    <property type="molecule type" value="Genomic_DNA"/>
</dbReference>